<evidence type="ECO:0000256" key="6">
    <source>
        <dbReference type="ARBA" id="ARBA00022840"/>
    </source>
</evidence>
<comment type="subcellular location">
    <subcellularLocation>
        <location evidence="1 8">Cytoplasm</location>
    </subcellularLocation>
</comment>
<dbReference type="HAMAP" id="MF_01161">
    <property type="entry name" value="tRNA_Ile_lys_synt"/>
    <property type="match status" value="1"/>
</dbReference>
<dbReference type="EC" id="6.3.4.19" evidence="8"/>
<evidence type="ECO:0000256" key="4">
    <source>
        <dbReference type="ARBA" id="ARBA00022694"/>
    </source>
</evidence>
<keyword evidence="3 8" id="KW-0436">Ligase</keyword>
<keyword evidence="6 8" id="KW-0067">ATP-binding</keyword>
<dbReference type="GO" id="GO:0032267">
    <property type="term" value="F:tRNA(Ile)-lysidine synthase activity"/>
    <property type="evidence" value="ECO:0007669"/>
    <property type="project" value="UniProtKB-EC"/>
</dbReference>
<dbReference type="Pfam" id="PF09179">
    <property type="entry name" value="TilS"/>
    <property type="match status" value="1"/>
</dbReference>
<keyword evidence="11" id="KW-1185">Reference proteome</keyword>
<comment type="catalytic activity">
    <reaction evidence="7 8">
        <text>cytidine(34) in tRNA(Ile2) + L-lysine + ATP = lysidine(34) in tRNA(Ile2) + AMP + diphosphate + H(+)</text>
        <dbReference type="Rhea" id="RHEA:43744"/>
        <dbReference type="Rhea" id="RHEA-COMP:10625"/>
        <dbReference type="Rhea" id="RHEA-COMP:10670"/>
        <dbReference type="ChEBI" id="CHEBI:15378"/>
        <dbReference type="ChEBI" id="CHEBI:30616"/>
        <dbReference type="ChEBI" id="CHEBI:32551"/>
        <dbReference type="ChEBI" id="CHEBI:33019"/>
        <dbReference type="ChEBI" id="CHEBI:82748"/>
        <dbReference type="ChEBI" id="CHEBI:83665"/>
        <dbReference type="ChEBI" id="CHEBI:456215"/>
        <dbReference type="EC" id="6.3.4.19"/>
    </reaction>
</comment>
<dbReference type="PANTHER" id="PTHR43033:SF1">
    <property type="entry name" value="TRNA(ILE)-LYSIDINE SYNTHASE-RELATED"/>
    <property type="match status" value="1"/>
</dbReference>
<keyword evidence="2 8" id="KW-0963">Cytoplasm</keyword>
<proteinExistence type="inferred from homology"/>
<comment type="function">
    <text evidence="8">Ligates lysine onto the cytidine present at position 34 of the AUA codon-specific tRNA(Ile) that contains the anticodon CAU, in an ATP-dependent manner. Cytidine is converted to lysidine, thus changing the amino acid specificity of the tRNA from methionine to isoleucine.</text>
</comment>
<dbReference type="InterPro" id="IPR015262">
    <property type="entry name" value="tRNA_Ile_lys_synt_subst-bd"/>
</dbReference>
<dbReference type="Gene3D" id="1.20.59.20">
    <property type="match status" value="1"/>
</dbReference>
<protein>
    <recommendedName>
        <fullName evidence="8">tRNA(Ile)-lysidine synthase</fullName>
        <ecNumber evidence="8">6.3.4.19</ecNumber>
    </recommendedName>
    <alternativeName>
        <fullName evidence="8">tRNA(Ile)-2-lysyl-cytidine synthase</fullName>
    </alternativeName>
    <alternativeName>
        <fullName evidence="8">tRNA(Ile)-lysidine synthetase</fullName>
    </alternativeName>
</protein>
<dbReference type="EMBL" id="JASGBI010000001">
    <property type="protein sequence ID" value="MDI9240503.1"/>
    <property type="molecule type" value="Genomic_DNA"/>
</dbReference>
<dbReference type="InterPro" id="IPR012796">
    <property type="entry name" value="Lysidine-tRNA-synth_C"/>
</dbReference>
<dbReference type="CDD" id="cd01992">
    <property type="entry name" value="TilS_N"/>
    <property type="match status" value="1"/>
</dbReference>
<dbReference type="InterPro" id="IPR014729">
    <property type="entry name" value="Rossmann-like_a/b/a_fold"/>
</dbReference>
<evidence type="ECO:0000256" key="7">
    <source>
        <dbReference type="ARBA" id="ARBA00048539"/>
    </source>
</evidence>
<gene>
    <name evidence="8 10" type="primary">tilS</name>
    <name evidence="10" type="ORF">QLQ15_16485</name>
</gene>
<dbReference type="Pfam" id="PF01171">
    <property type="entry name" value="ATP_bind_3"/>
    <property type="match status" value="1"/>
</dbReference>
<evidence type="ECO:0000313" key="10">
    <source>
        <dbReference type="EMBL" id="MDI9240503.1"/>
    </source>
</evidence>
<sequence length="438" mass="48532">MIPPPPAPLLHALHDRPAAPLCVGFSGGLDSTTLLHLLAVHGREGGLRAIHVHHGLHADADAWTQHCERVCTTLNVPLMVVRVGVVRDGRGLEAAAREARHAAFESTLLPGEVLALAHHRDDQAETFLLRALRASGPDGLAAMRRWREFGPGHLWRPLLDTAREDLLAYAHAHGLAWIDDPSNEDEGLDRNFLRHRVLPLLRERWPQAEATLARSAVLCAQAHELLADEDAHAFARVATADPQCLSRTRLRSLPTMRRARVIRHWIASLGLPPLPANGIERIEGELLDAREDAEALFQWHGAVVRSWRDLLWAGGLQPALPGDWRVEWDGTTPLGLPHGGWLHLEGAPHFDRPLIAHARRGGERIVLPGRAHSHTLKHVLQDLGVPPWERERLPLLSDTDGDVLAIGDLAYAASFDRWLRGIGARLHWQPRPDAHHGN</sequence>
<dbReference type="Proteomes" id="UP001321580">
    <property type="component" value="Unassembled WGS sequence"/>
</dbReference>
<dbReference type="SMART" id="SM00977">
    <property type="entry name" value="TilS_C"/>
    <property type="match status" value="1"/>
</dbReference>
<evidence type="ECO:0000259" key="9">
    <source>
        <dbReference type="SMART" id="SM00977"/>
    </source>
</evidence>
<evidence type="ECO:0000256" key="3">
    <source>
        <dbReference type="ARBA" id="ARBA00022598"/>
    </source>
</evidence>
<dbReference type="InterPro" id="IPR012795">
    <property type="entry name" value="tRNA_Ile_lys_synt_N"/>
</dbReference>
<organism evidence="10 11">
    <name type="scientific">Lysobacter stagni</name>
    <dbReference type="NCBI Taxonomy" id="3045172"/>
    <lineage>
        <taxon>Bacteria</taxon>
        <taxon>Pseudomonadati</taxon>
        <taxon>Pseudomonadota</taxon>
        <taxon>Gammaproteobacteria</taxon>
        <taxon>Lysobacterales</taxon>
        <taxon>Lysobacteraceae</taxon>
        <taxon>Lysobacter</taxon>
    </lineage>
</organism>
<dbReference type="NCBIfam" id="TIGR02432">
    <property type="entry name" value="lysidine_TilS_N"/>
    <property type="match status" value="1"/>
</dbReference>
<dbReference type="SUPFAM" id="SSF52402">
    <property type="entry name" value="Adenine nucleotide alpha hydrolases-like"/>
    <property type="match status" value="1"/>
</dbReference>
<evidence type="ECO:0000256" key="5">
    <source>
        <dbReference type="ARBA" id="ARBA00022741"/>
    </source>
</evidence>
<dbReference type="NCBIfam" id="TIGR02433">
    <property type="entry name" value="lysidine_TilS_C"/>
    <property type="match status" value="1"/>
</dbReference>
<dbReference type="RefSeq" id="WP_283213828.1">
    <property type="nucleotide sequence ID" value="NZ_JASGBI010000001.1"/>
</dbReference>
<comment type="caution">
    <text evidence="10">The sequence shown here is derived from an EMBL/GenBank/DDBJ whole genome shotgun (WGS) entry which is preliminary data.</text>
</comment>
<evidence type="ECO:0000256" key="1">
    <source>
        <dbReference type="ARBA" id="ARBA00004496"/>
    </source>
</evidence>
<dbReference type="SUPFAM" id="SSF82829">
    <property type="entry name" value="MesJ substrate recognition domain-like"/>
    <property type="match status" value="1"/>
</dbReference>
<comment type="domain">
    <text evidence="8">The N-terminal region contains the highly conserved SGGXDS motif, predicted to be a P-loop motif involved in ATP binding.</text>
</comment>
<dbReference type="Gene3D" id="3.40.50.620">
    <property type="entry name" value="HUPs"/>
    <property type="match status" value="1"/>
</dbReference>
<keyword evidence="5 8" id="KW-0547">Nucleotide-binding</keyword>
<feature type="domain" description="Lysidine-tRNA(Ile) synthetase C-terminal" evidence="9">
    <location>
        <begin position="354"/>
        <end position="428"/>
    </location>
</feature>
<dbReference type="SUPFAM" id="SSF56037">
    <property type="entry name" value="PheT/TilS domain"/>
    <property type="match status" value="1"/>
</dbReference>
<name>A0ABT6XKC1_9GAMM</name>
<feature type="binding site" evidence="8">
    <location>
        <begin position="26"/>
        <end position="31"/>
    </location>
    <ligand>
        <name>ATP</name>
        <dbReference type="ChEBI" id="CHEBI:30616"/>
    </ligand>
</feature>
<dbReference type="PANTHER" id="PTHR43033">
    <property type="entry name" value="TRNA(ILE)-LYSIDINE SYNTHASE-RELATED"/>
    <property type="match status" value="1"/>
</dbReference>
<keyword evidence="4 8" id="KW-0819">tRNA processing</keyword>
<comment type="similarity">
    <text evidence="8">Belongs to the tRNA(Ile)-lysidine synthase family.</text>
</comment>
<evidence type="ECO:0000256" key="8">
    <source>
        <dbReference type="HAMAP-Rule" id="MF_01161"/>
    </source>
</evidence>
<dbReference type="Pfam" id="PF11734">
    <property type="entry name" value="TilS_C"/>
    <property type="match status" value="1"/>
</dbReference>
<dbReference type="InterPro" id="IPR011063">
    <property type="entry name" value="TilS/TtcA_N"/>
</dbReference>
<dbReference type="InterPro" id="IPR012094">
    <property type="entry name" value="tRNA_Ile_lys_synt"/>
</dbReference>
<evidence type="ECO:0000256" key="2">
    <source>
        <dbReference type="ARBA" id="ARBA00022490"/>
    </source>
</evidence>
<accession>A0ABT6XKC1</accession>
<evidence type="ECO:0000313" key="11">
    <source>
        <dbReference type="Proteomes" id="UP001321580"/>
    </source>
</evidence>
<reference evidence="10 11" key="1">
    <citation type="submission" date="2023-05" db="EMBL/GenBank/DDBJ databases">
        <title>Lysobacter sp. strain LF1 Genome sequencing and assembly.</title>
        <authorList>
            <person name="Jung Y."/>
        </authorList>
    </citation>
    <scope>NUCLEOTIDE SEQUENCE [LARGE SCALE GENOMIC DNA]</scope>
    <source>
        <strain evidence="10 11">LF1</strain>
    </source>
</reference>